<gene>
    <name evidence="1" type="ORF">J2S74_004530</name>
</gene>
<keyword evidence="2" id="KW-1185">Reference proteome</keyword>
<accession>A0ABU0A0S1</accession>
<reference evidence="1 2" key="1">
    <citation type="submission" date="2023-07" db="EMBL/GenBank/DDBJ databases">
        <title>Genomic Encyclopedia of Type Strains, Phase IV (KMG-IV): sequencing the most valuable type-strain genomes for metagenomic binning, comparative biology and taxonomic classification.</title>
        <authorList>
            <person name="Goeker M."/>
        </authorList>
    </citation>
    <scope>NUCLEOTIDE SEQUENCE [LARGE SCALE GENOMIC DNA]</scope>
    <source>
        <strain evidence="1 2">DSM 9768</strain>
    </source>
</reference>
<name>A0ABU0A0S1_9BACI</name>
<protein>
    <submittedName>
        <fullName evidence="1">Uncharacterized protein</fullName>
    </submittedName>
</protein>
<sequence length="278" mass="33138">MSENLKMSDAVRVTGVSKSRINEMIKRKLINPEKDNSGYVFTDELIGLIKMYNGLKVDIKMPYSTIKSLSRFLEDSPSFAERIKEIYKIFQNYDCSANYMATKKHFYFYCSGLLESVDEFDELLEEIISEKISYPEKETLKSLYNYFFYKANVIDVYMDLYNIEQEFESEFWSQDVVEGFDEYIFNVVFNRPLITEKINEHLMRILMKDHYNSESKNNPLIKKLTLLLKKVNKYRDDTNIDYDTCQYIFSHAIMLLSFNIFDDQQLSELWKDIDHVNH</sequence>
<dbReference type="RefSeq" id="WP_307330243.1">
    <property type="nucleotide sequence ID" value="NZ_JAUSUG010000023.1"/>
</dbReference>
<dbReference type="Proteomes" id="UP001230005">
    <property type="component" value="Unassembled WGS sequence"/>
</dbReference>
<evidence type="ECO:0000313" key="1">
    <source>
        <dbReference type="EMBL" id="MDQ0257084.1"/>
    </source>
</evidence>
<organism evidence="1 2">
    <name type="scientific">Evansella vedderi</name>
    <dbReference type="NCBI Taxonomy" id="38282"/>
    <lineage>
        <taxon>Bacteria</taxon>
        <taxon>Bacillati</taxon>
        <taxon>Bacillota</taxon>
        <taxon>Bacilli</taxon>
        <taxon>Bacillales</taxon>
        <taxon>Bacillaceae</taxon>
        <taxon>Evansella</taxon>
    </lineage>
</organism>
<proteinExistence type="predicted"/>
<evidence type="ECO:0000313" key="2">
    <source>
        <dbReference type="Proteomes" id="UP001230005"/>
    </source>
</evidence>
<comment type="caution">
    <text evidence="1">The sequence shown here is derived from an EMBL/GenBank/DDBJ whole genome shotgun (WGS) entry which is preliminary data.</text>
</comment>
<dbReference type="EMBL" id="JAUSUG010000023">
    <property type="protein sequence ID" value="MDQ0257084.1"/>
    <property type="molecule type" value="Genomic_DNA"/>
</dbReference>